<proteinExistence type="predicted"/>
<keyword evidence="1" id="KW-1133">Transmembrane helix</keyword>
<dbReference type="EMBL" id="BAAAHG010000007">
    <property type="protein sequence ID" value="GAA0907703.1"/>
    <property type="molecule type" value="Genomic_DNA"/>
</dbReference>
<keyword evidence="1" id="KW-0812">Transmembrane</keyword>
<evidence type="ECO:0008006" key="4">
    <source>
        <dbReference type="Google" id="ProtNLM"/>
    </source>
</evidence>
<evidence type="ECO:0000313" key="2">
    <source>
        <dbReference type="EMBL" id="GAA0907703.1"/>
    </source>
</evidence>
<dbReference type="RefSeq" id="WP_344047951.1">
    <property type="nucleotide sequence ID" value="NZ_BAAAHG010000007.1"/>
</dbReference>
<dbReference type="Proteomes" id="UP001501005">
    <property type="component" value="Unassembled WGS sequence"/>
</dbReference>
<protein>
    <recommendedName>
        <fullName evidence="4">GAF domain-containing protein</fullName>
    </recommendedName>
</protein>
<feature type="transmembrane region" description="Helical" evidence="1">
    <location>
        <begin position="43"/>
        <end position="64"/>
    </location>
</feature>
<accession>A0ABN1NH89</accession>
<evidence type="ECO:0000256" key="1">
    <source>
        <dbReference type="SAM" id="Phobius"/>
    </source>
</evidence>
<evidence type="ECO:0000313" key="3">
    <source>
        <dbReference type="Proteomes" id="UP001501005"/>
    </source>
</evidence>
<keyword evidence="1" id="KW-0472">Membrane</keyword>
<gene>
    <name evidence="2" type="ORF">GCM10009549_13900</name>
</gene>
<organism evidence="2 3">
    <name type="scientific">Streptomyces thermoalcalitolerans</name>
    <dbReference type="NCBI Taxonomy" id="65605"/>
    <lineage>
        <taxon>Bacteria</taxon>
        <taxon>Bacillati</taxon>
        <taxon>Actinomycetota</taxon>
        <taxon>Actinomycetes</taxon>
        <taxon>Kitasatosporales</taxon>
        <taxon>Streptomycetaceae</taxon>
        <taxon>Streptomyces</taxon>
    </lineage>
</organism>
<name>A0ABN1NH89_9ACTN</name>
<reference evidence="2 3" key="1">
    <citation type="journal article" date="2019" name="Int. J. Syst. Evol. Microbiol.">
        <title>The Global Catalogue of Microorganisms (GCM) 10K type strain sequencing project: providing services to taxonomists for standard genome sequencing and annotation.</title>
        <authorList>
            <consortium name="The Broad Institute Genomics Platform"/>
            <consortium name="The Broad Institute Genome Sequencing Center for Infectious Disease"/>
            <person name="Wu L."/>
            <person name="Ma J."/>
        </authorList>
    </citation>
    <scope>NUCLEOTIDE SEQUENCE [LARGE SCALE GENOMIC DNA]</scope>
    <source>
        <strain evidence="2 3">JCM 10673</strain>
    </source>
</reference>
<comment type="caution">
    <text evidence="2">The sequence shown here is derived from an EMBL/GenBank/DDBJ whole genome shotgun (WGS) entry which is preliminary data.</text>
</comment>
<sequence>MSRATNDQRAVEGVVVPGWERQLAVAHWLLSAARDQDVARREWLLQGAALLACGGIFAAVRLPGDLVRIAAQMSAEVEVNGFLRRALDGGPVIHGRYADHYYALVPGSTAWRRPPRAFPGLECLGRDCFLGVPAVDRTEPEGRAYWAVPMGSPGGLCDPRLVWVLVQLAQERHQAAEAAGLTVLEQTAGSSRAAR</sequence>
<keyword evidence="3" id="KW-1185">Reference proteome</keyword>